<dbReference type="RefSeq" id="WP_187755146.1">
    <property type="nucleotide sequence ID" value="NZ_JABURY010000011.1"/>
</dbReference>
<accession>A0ABR7QXL1</accession>
<evidence type="ECO:0000313" key="1">
    <source>
        <dbReference type="EMBL" id="MBC9130698.1"/>
    </source>
</evidence>
<reference evidence="1 2" key="1">
    <citation type="submission" date="2020-06" db="EMBL/GenBank/DDBJ databases">
        <title>Frischella cerana isolated from Apis cerana gut homogenate.</title>
        <authorList>
            <person name="Wolter L.A."/>
            <person name="Suenami S."/>
            <person name="Miyazaki R."/>
        </authorList>
    </citation>
    <scope>NUCLEOTIDE SEQUENCE [LARGE SCALE GENOMIC DNA]</scope>
    <source>
        <strain evidence="1 2">Ac13</strain>
    </source>
</reference>
<sequence length="263" mass="30392">MMNAVETLKLIGRPNAYYPKLAKPLGGVNPAVLFSQLFYWQDKATSDLGVYKTRDELEEETGLSHHEQRTAIKKLKAKGVLIVTEKRLEHKTFYKIDNEKVNQVLSDFAISITQSSRQLDSSHLELYNADAEMTTKSSSLYQEITTKTTTENTTNNIKSSDDDQPKSEKTDSIDFDLVMDAYNDAVENRLPQIQKMTADRKNAVKKLLKEFERPTFQSLANYFYDFVEQATPFYFGENDRNWRANFDYIVKPKTHLKFLEGRL</sequence>
<evidence type="ECO:0000313" key="2">
    <source>
        <dbReference type="Proteomes" id="UP000651208"/>
    </source>
</evidence>
<proteinExistence type="predicted"/>
<keyword evidence="2" id="KW-1185">Reference proteome</keyword>
<protein>
    <submittedName>
        <fullName evidence="1">DNA replication protein</fullName>
    </submittedName>
</protein>
<gene>
    <name evidence="1" type="ORF">FcAc13_05170</name>
</gene>
<organism evidence="1 2">
    <name type="scientific">Frischella japonica</name>
    <dbReference type="NCBI Taxonomy" id="2741544"/>
    <lineage>
        <taxon>Bacteria</taxon>
        <taxon>Pseudomonadati</taxon>
        <taxon>Pseudomonadota</taxon>
        <taxon>Gammaproteobacteria</taxon>
        <taxon>Orbales</taxon>
        <taxon>Orbaceae</taxon>
        <taxon>Frischella</taxon>
    </lineage>
</organism>
<comment type="caution">
    <text evidence="1">The sequence shown here is derived from an EMBL/GenBank/DDBJ whole genome shotgun (WGS) entry which is preliminary data.</text>
</comment>
<dbReference type="Proteomes" id="UP000651208">
    <property type="component" value="Unassembled WGS sequence"/>
</dbReference>
<name>A0ABR7QXL1_9GAMM</name>
<dbReference type="EMBL" id="JABURY010000011">
    <property type="protein sequence ID" value="MBC9130698.1"/>
    <property type="molecule type" value="Genomic_DNA"/>
</dbReference>